<sequence length="206" mass="22880">MKNLKNYYFLLLMAIATGFLFSCGGAKESGEDNGEVVADTVEGEAVSDTSKTIESPRKQAEGEIGGVKVVVDYGSPAVKNREIWGGLEKYGAVWRAGANETTSFEFSENIKVGDNEVPAGKYGFYLIPNENNEWVAIVNTDWNKEKHGAWGAYNYNEKHDVARVSITPEWKDEVTERLTYSVVDNGVVLEWEKMKLTIPLEAAQQN</sequence>
<evidence type="ECO:0000313" key="3">
    <source>
        <dbReference type="Proteomes" id="UP000659388"/>
    </source>
</evidence>
<organism evidence="2 3">
    <name type="scientific">Fulvivirga sediminis</name>
    <dbReference type="NCBI Taxonomy" id="2803949"/>
    <lineage>
        <taxon>Bacteria</taxon>
        <taxon>Pseudomonadati</taxon>
        <taxon>Bacteroidota</taxon>
        <taxon>Cytophagia</taxon>
        <taxon>Cytophagales</taxon>
        <taxon>Fulvivirgaceae</taxon>
        <taxon>Fulvivirga</taxon>
    </lineage>
</organism>
<proteinExistence type="predicted"/>
<feature type="signal peptide" evidence="1">
    <location>
        <begin position="1"/>
        <end position="22"/>
    </location>
</feature>
<dbReference type="Proteomes" id="UP000659388">
    <property type="component" value="Unassembled WGS sequence"/>
</dbReference>
<dbReference type="Pfam" id="PF11138">
    <property type="entry name" value="DUF2911"/>
    <property type="match status" value="1"/>
</dbReference>
<feature type="chain" id="PRO_5037956499" evidence="1">
    <location>
        <begin position="23"/>
        <end position="206"/>
    </location>
</feature>
<dbReference type="AlphaFoldDB" id="A0A937FBA4"/>
<dbReference type="RefSeq" id="WP_202245812.1">
    <property type="nucleotide sequence ID" value="NZ_JAESIY010000010.1"/>
</dbReference>
<dbReference type="PROSITE" id="PS51257">
    <property type="entry name" value="PROKAR_LIPOPROTEIN"/>
    <property type="match status" value="1"/>
</dbReference>
<protein>
    <submittedName>
        <fullName evidence="2">DUF2911 domain-containing protein</fullName>
    </submittedName>
</protein>
<dbReference type="EMBL" id="JAESIY010000010">
    <property type="protein sequence ID" value="MBL3658019.1"/>
    <property type="molecule type" value="Genomic_DNA"/>
</dbReference>
<name>A0A937FBA4_9BACT</name>
<reference evidence="2" key="1">
    <citation type="submission" date="2021-01" db="EMBL/GenBank/DDBJ databases">
        <title>Fulvivirga kasyanovii gen. nov., sp nov., a novel member of the phylum Bacteroidetes isolated from seawater in a mussel farm.</title>
        <authorList>
            <person name="Zhao L.-H."/>
            <person name="Wang Z.-J."/>
        </authorList>
    </citation>
    <scope>NUCLEOTIDE SEQUENCE</scope>
    <source>
        <strain evidence="2">2943</strain>
    </source>
</reference>
<evidence type="ECO:0000256" key="1">
    <source>
        <dbReference type="SAM" id="SignalP"/>
    </source>
</evidence>
<comment type="caution">
    <text evidence="2">The sequence shown here is derived from an EMBL/GenBank/DDBJ whole genome shotgun (WGS) entry which is preliminary data.</text>
</comment>
<accession>A0A937FBA4</accession>
<gene>
    <name evidence="2" type="ORF">JL102_17845</name>
</gene>
<keyword evidence="1" id="KW-0732">Signal</keyword>
<keyword evidence="3" id="KW-1185">Reference proteome</keyword>
<evidence type="ECO:0000313" key="2">
    <source>
        <dbReference type="EMBL" id="MBL3658019.1"/>
    </source>
</evidence>
<dbReference type="InterPro" id="IPR021314">
    <property type="entry name" value="DUF2911"/>
</dbReference>